<accession>A0A383E255</accession>
<organism evidence="1">
    <name type="scientific">marine metagenome</name>
    <dbReference type="NCBI Taxonomy" id="408172"/>
    <lineage>
        <taxon>unclassified sequences</taxon>
        <taxon>metagenomes</taxon>
        <taxon>ecological metagenomes</taxon>
    </lineage>
</organism>
<dbReference type="AlphaFoldDB" id="A0A383E255"/>
<dbReference type="EMBL" id="UINC01222215">
    <property type="protein sequence ID" value="SVE50896.1"/>
    <property type="molecule type" value="Genomic_DNA"/>
</dbReference>
<proteinExistence type="predicted"/>
<name>A0A383E255_9ZZZZ</name>
<protein>
    <submittedName>
        <fullName evidence="1">Uncharacterized protein</fullName>
    </submittedName>
</protein>
<sequence>MSRFSTLLAESTTLAPLSASIWAKVTPRPEEAPVITAVLSLTLNIGS</sequence>
<gene>
    <name evidence="1" type="ORF">METZ01_LOCUS503750</name>
</gene>
<reference evidence="1" key="1">
    <citation type="submission" date="2018-05" db="EMBL/GenBank/DDBJ databases">
        <authorList>
            <person name="Lanie J.A."/>
            <person name="Ng W.-L."/>
            <person name="Kazmierczak K.M."/>
            <person name="Andrzejewski T.M."/>
            <person name="Davidsen T.M."/>
            <person name="Wayne K.J."/>
            <person name="Tettelin H."/>
            <person name="Glass J.I."/>
            <person name="Rusch D."/>
            <person name="Podicherti R."/>
            <person name="Tsui H.-C.T."/>
            <person name="Winkler M.E."/>
        </authorList>
    </citation>
    <scope>NUCLEOTIDE SEQUENCE</scope>
</reference>
<evidence type="ECO:0000313" key="1">
    <source>
        <dbReference type="EMBL" id="SVE50896.1"/>
    </source>
</evidence>